<dbReference type="AlphaFoldDB" id="A0A948W7H7"/>
<evidence type="ECO:0000259" key="3">
    <source>
        <dbReference type="Pfam" id="PF18755"/>
    </source>
</evidence>
<dbReference type="Gene3D" id="3.90.1570.30">
    <property type="match status" value="1"/>
</dbReference>
<evidence type="ECO:0000256" key="1">
    <source>
        <dbReference type="SAM" id="MobiDB-lite"/>
    </source>
</evidence>
<comment type="caution">
    <text evidence="4">The sequence shown here is derived from an EMBL/GenBank/DDBJ whole genome shotgun (WGS) entry which is preliminary data.</text>
</comment>
<organism evidence="4 5">
    <name type="scientific">Eiseniibacteriota bacterium</name>
    <dbReference type="NCBI Taxonomy" id="2212470"/>
    <lineage>
        <taxon>Bacteria</taxon>
        <taxon>Candidatus Eiseniibacteriota</taxon>
    </lineage>
</organism>
<feature type="domain" description="RAMA" evidence="3">
    <location>
        <begin position="248"/>
        <end position="353"/>
    </location>
</feature>
<evidence type="ECO:0000313" key="4">
    <source>
        <dbReference type="EMBL" id="MBU2691646.1"/>
    </source>
</evidence>
<dbReference type="InterPro" id="IPR029464">
    <property type="entry name" value="HSDR_N"/>
</dbReference>
<accession>A0A948W7H7</accession>
<gene>
    <name evidence="4" type="ORF">KJ970_12035</name>
</gene>
<proteinExistence type="predicted"/>
<feature type="domain" description="Type I restriction enzyme R protein N-terminal" evidence="2">
    <location>
        <begin position="26"/>
        <end position="121"/>
    </location>
</feature>
<reference evidence="4" key="1">
    <citation type="submission" date="2021-05" db="EMBL/GenBank/DDBJ databases">
        <title>Energy efficiency and biological interactions define the core microbiome of deep oligotrophic groundwater.</title>
        <authorList>
            <person name="Mehrshad M."/>
            <person name="Lopez-Fernandez M."/>
            <person name="Bell E."/>
            <person name="Bernier-Latmani R."/>
            <person name="Bertilsson S."/>
            <person name="Dopson M."/>
        </authorList>
    </citation>
    <scope>NUCLEOTIDE SEQUENCE</scope>
    <source>
        <strain evidence="4">Modern_marine.mb.64</strain>
    </source>
</reference>
<evidence type="ECO:0000313" key="5">
    <source>
        <dbReference type="Proteomes" id="UP000777784"/>
    </source>
</evidence>
<dbReference type="Proteomes" id="UP000777784">
    <property type="component" value="Unassembled WGS sequence"/>
</dbReference>
<dbReference type="EMBL" id="JAHJDP010000071">
    <property type="protein sequence ID" value="MBU2691646.1"/>
    <property type="molecule type" value="Genomic_DNA"/>
</dbReference>
<evidence type="ECO:0000259" key="2">
    <source>
        <dbReference type="Pfam" id="PF13588"/>
    </source>
</evidence>
<feature type="region of interest" description="Disordered" evidence="1">
    <location>
        <begin position="226"/>
        <end position="249"/>
    </location>
</feature>
<protein>
    <submittedName>
        <fullName evidence="4">Type I restriction enzyme HsdR N-terminal domain-containing protein</fullName>
    </submittedName>
</protein>
<dbReference type="InterPro" id="IPR040843">
    <property type="entry name" value="RAMA"/>
</dbReference>
<dbReference type="Pfam" id="PF13588">
    <property type="entry name" value="HSDR_N_2"/>
    <property type="match status" value="1"/>
</dbReference>
<name>A0A948W7H7_UNCEI</name>
<dbReference type="Pfam" id="PF18755">
    <property type="entry name" value="RAMA"/>
    <property type="match status" value="1"/>
</dbReference>
<sequence length="354" mass="40462">MRELKEALDQVRSRIARHSGSRQLNEENTKATLVEPVLRTLGWDVEDFEEVQREYRRRSRDKPVDYALLVLRVPRLFIEAKALGQNLEDRRWANQIMGYAAVAGVEWVVLTNGDEYRLYNAHAPVAVEDKLFRTIRVTQEQSPAEETLGLLSKSRMEENRIAVLWNAHYVDKQVHIAIENLFATDTDAGLIRLIKKQTPNLSPKEIRASLARARLQLDFPVETISGTSSGKATDRHRKSRNVSSEPKIGKPPVGISVRNLIEAGLIRPPLDLERTYKDRLLTAQIRNDGQISCLGETYDSLSNAAGMARASIIGTRPGRKYPQTNGWTFWRFKDADGQLKEMDYLRQECLERKR</sequence>